<dbReference type="EMBL" id="OX458333">
    <property type="protein sequence ID" value="CAI8974351.1"/>
    <property type="molecule type" value="Genomic_DNA"/>
</dbReference>
<gene>
    <name evidence="2" type="ORF">MSZNOR_4963</name>
</gene>
<sequence length="46" mass="4738">MMNSALTYTLPASASTGKETGSGAHIYKDRVTRPAVPAVDSIVDSA</sequence>
<evidence type="ECO:0000313" key="3">
    <source>
        <dbReference type="Proteomes" id="UP001162030"/>
    </source>
</evidence>
<accession>A0ABN8XDI8</accession>
<evidence type="ECO:0000256" key="1">
    <source>
        <dbReference type="SAM" id="MobiDB-lite"/>
    </source>
</evidence>
<proteinExistence type="predicted"/>
<reference evidence="2 3" key="1">
    <citation type="submission" date="2023-03" db="EMBL/GenBank/DDBJ databases">
        <authorList>
            <person name="Pearce D."/>
        </authorList>
    </citation>
    <scope>NUCLEOTIDE SEQUENCE [LARGE SCALE GENOMIC DNA]</scope>
    <source>
        <strain evidence="2">Msz</strain>
    </source>
</reference>
<feature type="region of interest" description="Disordered" evidence="1">
    <location>
        <begin position="1"/>
        <end position="28"/>
    </location>
</feature>
<feature type="compositionally biased region" description="Polar residues" evidence="1">
    <location>
        <begin position="1"/>
        <end position="19"/>
    </location>
</feature>
<keyword evidence="3" id="KW-1185">Reference proteome</keyword>
<name>A0ABN8XDI8_9GAMM</name>
<protein>
    <submittedName>
        <fullName evidence="2">Uncharacterized protein</fullName>
    </submittedName>
</protein>
<organism evidence="2 3">
    <name type="scientific">Methylocaldum szegediense</name>
    <dbReference type="NCBI Taxonomy" id="73780"/>
    <lineage>
        <taxon>Bacteria</taxon>
        <taxon>Pseudomonadati</taxon>
        <taxon>Pseudomonadota</taxon>
        <taxon>Gammaproteobacteria</taxon>
        <taxon>Methylococcales</taxon>
        <taxon>Methylococcaceae</taxon>
        <taxon>Methylocaldum</taxon>
    </lineage>
</organism>
<evidence type="ECO:0000313" key="2">
    <source>
        <dbReference type="EMBL" id="CAI8974351.1"/>
    </source>
</evidence>
<dbReference type="Proteomes" id="UP001162030">
    <property type="component" value="Chromosome"/>
</dbReference>